<reference evidence="2" key="1">
    <citation type="journal article" date="2020" name="Stud. Mycol.">
        <title>101 Dothideomycetes genomes: a test case for predicting lifestyles and emergence of pathogens.</title>
        <authorList>
            <person name="Haridas S."/>
            <person name="Albert R."/>
            <person name="Binder M."/>
            <person name="Bloem J."/>
            <person name="Labutti K."/>
            <person name="Salamov A."/>
            <person name="Andreopoulos B."/>
            <person name="Baker S."/>
            <person name="Barry K."/>
            <person name="Bills G."/>
            <person name="Bluhm B."/>
            <person name="Cannon C."/>
            <person name="Castanera R."/>
            <person name="Culley D."/>
            <person name="Daum C."/>
            <person name="Ezra D."/>
            <person name="Gonzalez J."/>
            <person name="Henrissat B."/>
            <person name="Kuo A."/>
            <person name="Liang C."/>
            <person name="Lipzen A."/>
            <person name="Lutzoni F."/>
            <person name="Magnuson J."/>
            <person name="Mondo S."/>
            <person name="Nolan M."/>
            <person name="Ohm R."/>
            <person name="Pangilinan J."/>
            <person name="Park H.-J."/>
            <person name="Ramirez L."/>
            <person name="Alfaro M."/>
            <person name="Sun H."/>
            <person name="Tritt A."/>
            <person name="Yoshinaga Y."/>
            <person name="Zwiers L.-H."/>
            <person name="Turgeon B."/>
            <person name="Goodwin S."/>
            <person name="Spatafora J."/>
            <person name="Crous P."/>
            <person name="Grigoriev I."/>
        </authorList>
    </citation>
    <scope>NUCLEOTIDE SEQUENCE</scope>
    <source>
        <strain evidence="2">CBS 122681</strain>
    </source>
</reference>
<feature type="compositionally biased region" description="Basic and acidic residues" evidence="1">
    <location>
        <begin position="162"/>
        <end position="178"/>
    </location>
</feature>
<feature type="region of interest" description="Disordered" evidence="1">
    <location>
        <begin position="263"/>
        <end position="325"/>
    </location>
</feature>
<dbReference type="Proteomes" id="UP000799324">
    <property type="component" value="Unassembled WGS sequence"/>
</dbReference>
<accession>A0A6A6TPI6</accession>
<feature type="region of interest" description="Disordered" evidence="1">
    <location>
        <begin position="488"/>
        <end position="559"/>
    </location>
</feature>
<gene>
    <name evidence="2" type="ORF">K491DRAFT_686969</name>
</gene>
<name>A0A6A6TPI6_9PLEO</name>
<proteinExistence type="predicted"/>
<evidence type="ECO:0000313" key="2">
    <source>
        <dbReference type="EMBL" id="KAF2661985.1"/>
    </source>
</evidence>
<evidence type="ECO:0000256" key="1">
    <source>
        <dbReference type="SAM" id="MobiDB-lite"/>
    </source>
</evidence>
<feature type="compositionally biased region" description="Low complexity" evidence="1">
    <location>
        <begin position="310"/>
        <end position="319"/>
    </location>
</feature>
<feature type="compositionally biased region" description="Basic and acidic residues" evidence="1">
    <location>
        <begin position="488"/>
        <end position="532"/>
    </location>
</feature>
<organism evidence="2 3">
    <name type="scientific">Lophiostoma macrostomum CBS 122681</name>
    <dbReference type="NCBI Taxonomy" id="1314788"/>
    <lineage>
        <taxon>Eukaryota</taxon>
        <taxon>Fungi</taxon>
        <taxon>Dikarya</taxon>
        <taxon>Ascomycota</taxon>
        <taxon>Pezizomycotina</taxon>
        <taxon>Dothideomycetes</taxon>
        <taxon>Pleosporomycetidae</taxon>
        <taxon>Pleosporales</taxon>
        <taxon>Lophiostomataceae</taxon>
        <taxon>Lophiostoma</taxon>
    </lineage>
</organism>
<dbReference type="EMBL" id="MU004291">
    <property type="protein sequence ID" value="KAF2661985.1"/>
    <property type="molecule type" value="Genomic_DNA"/>
</dbReference>
<dbReference type="OrthoDB" id="3366546at2759"/>
<feature type="region of interest" description="Disordered" evidence="1">
    <location>
        <begin position="98"/>
        <end position="178"/>
    </location>
</feature>
<feature type="region of interest" description="Disordered" evidence="1">
    <location>
        <begin position="192"/>
        <end position="224"/>
    </location>
</feature>
<evidence type="ECO:0008006" key="4">
    <source>
        <dbReference type="Google" id="ProtNLM"/>
    </source>
</evidence>
<feature type="compositionally biased region" description="Basic and acidic residues" evidence="1">
    <location>
        <begin position="279"/>
        <end position="297"/>
    </location>
</feature>
<feature type="region of interest" description="Disordered" evidence="1">
    <location>
        <begin position="398"/>
        <end position="417"/>
    </location>
</feature>
<feature type="compositionally biased region" description="Low complexity" evidence="1">
    <location>
        <begin position="548"/>
        <end position="559"/>
    </location>
</feature>
<sequence length="559" mass="62883">MDAGAYLKRQGWRGAGHSLDHQDRGIKKPLLIAHKQDQLGLGKKKAAHTVDDQWWMRAFDESLQNIGTGQESTLSQVRKQGINRGGLYGFFVRGEGLEGTITDSSSPNTTADTTRDTTPDPTMSSGAQPTKKRKRDDLSRGAIRKRRKEEAAQTIRTTTTLDADRRREKAVANGTHDEAVEEEAVIMKRIDRKAKRKAEEDVESGQLDLDKSLAGKKDKQRREKALRAATKVLKKIMFVDAMMKGELPNTKGYTRDEALANYERDMEEKTRARKAQRSKAKEEKGTAQASERTEKAAAKTQRRKQKKQETQSSSESTSAIMDPNLDIAKHQKTISAQISSLTDTERAQYESRAATKSLSLEQYILLRMQKKEKKSQPVEAPLPFFTDLSGDKTLLKKARSEHSNPYKLNPDGSIPLDPVVWDGRPVKALSKEEREARRQYLAQRRERRKARQAPRKAIPLPEGKAKETKTKHQKKLAMLQGLTGKLLHERGIEKGATEKQMKEARRDAKAILKEEKKESKETSRRGKLDTKKKQNVGKGAKVRHAKRSAAVPAVVEVSA</sequence>
<feature type="region of interest" description="Disordered" evidence="1">
    <location>
        <begin position="431"/>
        <end position="473"/>
    </location>
</feature>
<feature type="compositionally biased region" description="Basic residues" evidence="1">
    <location>
        <begin position="445"/>
        <end position="454"/>
    </location>
</feature>
<dbReference type="AlphaFoldDB" id="A0A6A6TPI6"/>
<feature type="compositionally biased region" description="Basic and acidic residues" evidence="1">
    <location>
        <begin position="208"/>
        <end position="224"/>
    </location>
</feature>
<protein>
    <recommendedName>
        <fullName evidence="4">G-patch domain-containing protein</fullName>
    </recommendedName>
</protein>
<evidence type="ECO:0000313" key="3">
    <source>
        <dbReference type="Proteomes" id="UP000799324"/>
    </source>
</evidence>
<keyword evidence="3" id="KW-1185">Reference proteome</keyword>